<dbReference type="PROSITE" id="PS01180">
    <property type="entry name" value="CUB"/>
    <property type="match status" value="1"/>
</dbReference>
<dbReference type="FunFam" id="2.60.120.290:FF:000013">
    <property type="entry name" value="Membrane frizzled-related protein"/>
    <property type="match status" value="1"/>
</dbReference>
<evidence type="ECO:0000256" key="6">
    <source>
        <dbReference type="ARBA" id="ARBA00022989"/>
    </source>
</evidence>
<dbReference type="InterPro" id="IPR046338">
    <property type="entry name" value="GAIN_dom_sf"/>
</dbReference>
<feature type="transmembrane region" description="Helical" evidence="16">
    <location>
        <begin position="1992"/>
        <end position="2015"/>
    </location>
</feature>
<proteinExistence type="inferred from homology"/>
<dbReference type="PROSITE" id="PS51828">
    <property type="entry name" value="PTX_2"/>
    <property type="match status" value="1"/>
</dbReference>
<dbReference type="CDD" id="cd00041">
    <property type="entry name" value="CUB"/>
    <property type="match status" value="1"/>
</dbReference>
<dbReference type="InterPro" id="IPR017983">
    <property type="entry name" value="GPCR_2_secretin-like_CS"/>
</dbReference>
<dbReference type="Proteomes" id="UP000018936">
    <property type="component" value="Unassembled WGS sequence"/>
</dbReference>
<dbReference type="PROSITE" id="PS50261">
    <property type="entry name" value="G_PROTEIN_RECEP_F2_4"/>
    <property type="match status" value="1"/>
</dbReference>
<dbReference type="InterPro" id="IPR057244">
    <property type="entry name" value="GAIN_B"/>
</dbReference>
<keyword evidence="10 21" id="KW-0675">Receptor</keyword>
<dbReference type="SUPFAM" id="SSF49899">
    <property type="entry name" value="Concanavalin A-like lectins/glucanases"/>
    <property type="match status" value="1"/>
</dbReference>
<dbReference type="Pfam" id="PF00354">
    <property type="entry name" value="Pentaxin"/>
    <property type="match status" value="1"/>
</dbReference>
<dbReference type="SMART" id="SM00042">
    <property type="entry name" value="CUB"/>
    <property type="match status" value="1"/>
</dbReference>
<evidence type="ECO:0000259" key="18">
    <source>
        <dbReference type="PROSITE" id="PS50221"/>
    </source>
</evidence>
<evidence type="ECO:0000256" key="2">
    <source>
        <dbReference type="ARBA" id="ARBA00007343"/>
    </source>
</evidence>
<keyword evidence="8 16" id="KW-0472">Membrane</keyword>
<evidence type="ECO:0000256" key="4">
    <source>
        <dbReference type="ARBA" id="ARBA00022692"/>
    </source>
</evidence>
<feature type="domain" description="G-protein coupled receptors family 2 profile 2" evidence="19">
    <location>
        <begin position="1990"/>
        <end position="2250"/>
    </location>
</feature>
<dbReference type="InterPro" id="IPR000859">
    <property type="entry name" value="CUB_dom"/>
</dbReference>
<dbReference type="GO" id="GO:0043236">
    <property type="term" value="F:laminin binding"/>
    <property type="evidence" value="ECO:0007669"/>
    <property type="project" value="TreeGrafter"/>
</dbReference>
<dbReference type="Pfam" id="PF25307">
    <property type="entry name" value="SEA_Gpr126"/>
    <property type="match status" value="1"/>
</dbReference>
<dbReference type="FunFam" id="2.60.220.50:FF:000006">
    <property type="entry name" value="Adhesion G-protein coupled receptor G6"/>
    <property type="match status" value="1"/>
</dbReference>
<evidence type="ECO:0000256" key="8">
    <source>
        <dbReference type="ARBA" id="ARBA00023136"/>
    </source>
</evidence>
<feature type="transmembrane region" description="Helical" evidence="16">
    <location>
        <begin position="2227"/>
        <end position="2249"/>
    </location>
</feature>
<comment type="subcellular location">
    <subcellularLocation>
        <location evidence="1">Cell membrane</location>
        <topology evidence="1">Multi-pass membrane protein</topology>
    </subcellularLocation>
</comment>
<comment type="caution">
    <text evidence="21">The sequence shown here is derived from an EMBL/GenBank/DDBJ whole genome shotgun (WGS) entry which is preliminary data.</text>
</comment>
<dbReference type="InterPro" id="IPR000832">
    <property type="entry name" value="GPCR_2_secretin-like"/>
</dbReference>
<dbReference type="PROSITE" id="PS00650">
    <property type="entry name" value="G_PROTEIN_RECEP_F2_2"/>
    <property type="match status" value="1"/>
</dbReference>
<dbReference type="PANTHER" id="PTHR12011:SF290">
    <property type="entry name" value="ADHESION G-PROTEIN COUPLED RECEPTOR G6"/>
    <property type="match status" value="1"/>
</dbReference>
<evidence type="ECO:0000256" key="12">
    <source>
        <dbReference type="ARBA" id="ARBA00023224"/>
    </source>
</evidence>
<feature type="transmembrane region" description="Helical" evidence="16">
    <location>
        <begin position="2151"/>
        <end position="2180"/>
    </location>
</feature>
<reference evidence="21 22" key="1">
    <citation type="journal article" date="2013" name="Proc. Natl. Acad. Sci. U.S.A.">
        <title>The king cobra genome reveals dynamic gene evolution and adaptation in the snake venom system.</title>
        <authorList>
            <person name="Vonk F.J."/>
            <person name="Casewell N.R."/>
            <person name="Henkel C.V."/>
            <person name="Heimberg A.M."/>
            <person name="Jansen H.J."/>
            <person name="McCleary R.J."/>
            <person name="Kerkkamp H.M."/>
            <person name="Vos R.A."/>
            <person name="Guerreiro I."/>
            <person name="Calvete J.J."/>
            <person name="Wuster W."/>
            <person name="Woods A.E."/>
            <person name="Logan J.M."/>
            <person name="Harrison R.A."/>
            <person name="Castoe T.A."/>
            <person name="de Koning A.P."/>
            <person name="Pollock D.D."/>
            <person name="Yandell M."/>
            <person name="Calderon D."/>
            <person name="Renjifo C."/>
            <person name="Currier R.B."/>
            <person name="Salgado D."/>
            <person name="Pla D."/>
            <person name="Sanz L."/>
            <person name="Hyder A.S."/>
            <person name="Ribeiro J.M."/>
            <person name="Arntzen J.W."/>
            <person name="van den Thillart G.E."/>
            <person name="Boetzer M."/>
            <person name="Pirovano W."/>
            <person name="Dirks R.P."/>
            <person name="Spaink H.P."/>
            <person name="Duboule D."/>
            <person name="McGlinn E."/>
            <person name="Kini R.M."/>
            <person name="Richardson M.K."/>
        </authorList>
    </citation>
    <scope>NUCLEOTIDE SEQUENCE</scope>
    <source>
        <tissue evidence="21">Blood</tissue>
    </source>
</reference>
<feature type="disulfide bond" evidence="15">
    <location>
        <begin position="282"/>
        <end position="299"/>
    </location>
</feature>
<dbReference type="Gene3D" id="2.60.120.290">
    <property type="entry name" value="Spermadhesin, CUB domain"/>
    <property type="match status" value="1"/>
</dbReference>
<dbReference type="GO" id="GO:0004930">
    <property type="term" value="F:G protein-coupled receptor activity"/>
    <property type="evidence" value="ECO:0007669"/>
    <property type="project" value="UniProtKB-KW"/>
</dbReference>
<dbReference type="Pfam" id="PF01825">
    <property type="entry name" value="GPS"/>
    <property type="match status" value="1"/>
</dbReference>
<dbReference type="Pfam" id="PF00002">
    <property type="entry name" value="7tm_2"/>
    <property type="match status" value="1"/>
</dbReference>
<evidence type="ECO:0000256" key="5">
    <source>
        <dbReference type="ARBA" id="ARBA00022729"/>
    </source>
</evidence>
<evidence type="ECO:0000256" key="10">
    <source>
        <dbReference type="ARBA" id="ARBA00023170"/>
    </source>
</evidence>
<dbReference type="PROSITE" id="PS50221">
    <property type="entry name" value="GAIN_B"/>
    <property type="match status" value="1"/>
</dbReference>
<keyword evidence="6 16" id="KW-1133">Transmembrane helix</keyword>
<dbReference type="GO" id="GO:0060347">
    <property type="term" value="P:heart trabecula formation"/>
    <property type="evidence" value="ECO:0007669"/>
    <property type="project" value="TreeGrafter"/>
</dbReference>
<comment type="caution">
    <text evidence="15">Lacks conserved residue(s) required for the propagation of feature annotation.</text>
</comment>
<dbReference type="Gene3D" id="4.10.1240.10">
    <property type="entry name" value="GPCR, family 2, extracellular hormone receptor domain"/>
    <property type="match status" value="1"/>
</dbReference>
<organism evidence="21 22">
    <name type="scientific">Ophiophagus hannah</name>
    <name type="common">King cobra</name>
    <name type="synonym">Naja hannah</name>
    <dbReference type="NCBI Taxonomy" id="8665"/>
    <lineage>
        <taxon>Eukaryota</taxon>
        <taxon>Metazoa</taxon>
        <taxon>Chordata</taxon>
        <taxon>Craniata</taxon>
        <taxon>Vertebrata</taxon>
        <taxon>Euteleostomi</taxon>
        <taxon>Lepidosauria</taxon>
        <taxon>Squamata</taxon>
        <taxon>Bifurcata</taxon>
        <taxon>Unidentata</taxon>
        <taxon>Episquamata</taxon>
        <taxon>Toxicofera</taxon>
        <taxon>Serpentes</taxon>
        <taxon>Colubroidea</taxon>
        <taxon>Elapidae</taxon>
        <taxon>Elapinae</taxon>
        <taxon>Ophiophagus</taxon>
    </lineage>
</organism>
<evidence type="ECO:0000259" key="20">
    <source>
        <dbReference type="PROSITE" id="PS51828"/>
    </source>
</evidence>
<evidence type="ECO:0000313" key="22">
    <source>
        <dbReference type="Proteomes" id="UP000018936"/>
    </source>
</evidence>
<dbReference type="InterPro" id="IPR000203">
    <property type="entry name" value="GPS"/>
</dbReference>
<evidence type="ECO:0000259" key="19">
    <source>
        <dbReference type="PROSITE" id="PS50261"/>
    </source>
</evidence>
<dbReference type="Pfam" id="PF26574">
    <property type="entry name" value="GAIN_ADGRG2"/>
    <property type="match status" value="1"/>
</dbReference>
<dbReference type="PRINTS" id="PR00249">
    <property type="entry name" value="GPCRSECRETIN"/>
</dbReference>
<feature type="domain" description="CUB" evidence="17">
    <location>
        <begin position="229"/>
        <end position="337"/>
    </location>
</feature>
<evidence type="ECO:0000256" key="13">
    <source>
        <dbReference type="ARBA" id="ARBA00069922"/>
    </source>
</evidence>
<name>V8P802_OPHHA</name>
<feature type="transmembrane region" description="Helical" evidence="16">
    <location>
        <begin position="2201"/>
        <end position="2221"/>
    </location>
</feature>
<dbReference type="GO" id="GO:0005886">
    <property type="term" value="C:plasma membrane"/>
    <property type="evidence" value="ECO:0007669"/>
    <property type="project" value="UniProtKB-SubCell"/>
</dbReference>
<feature type="non-terminal residue" evidence="21">
    <location>
        <position position="1"/>
    </location>
</feature>
<dbReference type="SUPFAM" id="SSF49854">
    <property type="entry name" value="Spermadhesin, CUB domain"/>
    <property type="match status" value="1"/>
</dbReference>
<feature type="transmembrane region" description="Helical" evidence="16">
    <location>
        <begin position="2096"/>
        <end position="2116"/>
    </location>
</feature>
<comment type="similarity">
    <text evidence="2">Belongs to the G-protein coupled receptor 2 family. Adhesion G-protein coupled receptor (ADGR) subfamily.</text>
</comment>
<keyword evidence="9 15" id="KW-1015">Disulfide bond</keyword>
<dbReference type="GO" id="GO:0007189">
    <property type="term" value="P:adenylate cyclase-activating G protein-coupled receptor signaling pathway"/>
    <property type="evidence" value="ECO:0007669"/>
    <property type="project" value="TreeGrafter"/>
</dbReference>
<evidence type="ECO:0000256" key="15">
    <source>
        <dbReference type="PROSITE-ProRule" id="PRU00059"/>
    </source>
</evidence>
<dbReference type="EMBL" id="AZIM01000499">
    <property type="protein sequence ID" value="ETE70694.1"/>
    <property type="molecule type" value="Genomic_DNA"/>
</dbReference>
<dbReference type="InterPro" id="IPR036445">
    <property type="entry name" value="GPCR_2_extracell_dom_sf"/>
</dbReference>
<dbReference type="InterPro" id="IPR017981">
    <property type="entry name" value="GPCR_2-like_7TM"/>
</dbReference>
<evidence type="ECO:0000256" key="14">
    <source>
        <dbReference type="ARBA" id="ARBA00082039"/>
    </source>
</evidence>
<keyword evidence="5" id="KW-0732">Signal</keyword>
<keyword evidence="12" id="KW-0807">Transducer</keyword>
<dbReference type="Gene3D" id="2.60.220.50">
    <property type="match status" value="1"/>
</dbReference>
<evidence type="ECO:0000259" key="17">
    <source>
        <dbReference type="PROSITE" id="PS01180"/>
    </source>
</evidence>
<keyword evidence="4 16" id="KW-0812">Transmembrane</keyword>
<sequence length="2382" mass="269220">LANRFSVPLSASLEKRTRFVLYASLARKLGDVVRCSKASTNPLADGTQSSVHTDFRYYFVNKGFSRPLMAFVKLSATAMQQKTPDDFLPLSSRKINNIIKSELSTGLTLPVYTFFNIQRTLMRSTQNSPVLCWLPASRVKVKGTSKLVFGIRGISEGTFMVHNLIRTEYFTARKRKLKAEKTKREEIALLRRLAKQFLDIFFKVNLKVTATSEYHFLRMNQRAQECSECRMVLSNPTGIFTSPCFPNNYPNNQACKWTIRAPSGYIIQITFVDFDIEEASGCTYDHINLDTGDKRDSYCGMTAKGLSFNSSRNEMIVSFTSDFSIQKKGFNATYTRIAVSLKNQKVIIPQYLDSVSVSLANSVQVPDLNQFTLCFEARANNSNTYEWKAFSYGDSSVEFFSFGKTKQGHFIFISDSKCFLNDALNIGPDEDIFTETFEELCIVWDSSSGKVGINVKGMYKTVDCLETYEKVIPGNGKLVLSSDREDTSPLPGDMYNFRLWNFTMNSQSLFNLTCDEKGNIIDWENDFWSIPTTFLKAENNLSCGSYLVPLPTVEPTSCATTGSLCRATVSSTTPSPTVTTNMPDTNRTDKIMDVLQEMKSPATMVFRVKRNSADSSQPIQHWQEDSKIRGIKNIGIISTPIVWPVKQRPLHTSKFTITERKSAPSYFITITPEVIPSASTEMQINSLGPFTEQVNINYNSSIEVTYFNNISGHSESVLSESSISQKTPTFPLDHIRNLGFHIQQSGNDEIEDSRSNVLFPSLVNKNGFFELTEEPQWMLSPISYTFSSVYNYANNFLQPLNAWKENTTYEYFISRLPEENLSSLIHQYYTYPKELVKETMLGLLNKLLESVYLQPTKRFLQEDSLRNSFYIVDDLQTTTLNHVRDYNSVHFKKQLFKHSANPSGSLQNMKAWFPDVMPRIHPTEVFMSVEYSKELHLSSGLPKARGRNSEIQQTDSVSPFYQETYNRAFFKSDFSAFNPLTEQLDNLEEQEGSSLEDEFELPDKLISYNNDVSSFSFLLEDYNSKSKVISGVGYVENNTSSSPYNAISFLTINDVSLPTQYINTSLWTMVNVPPESTGEWLSSYNQSYSSLIETMSFFMSPTQIDDITMQTIPYNRLVGHNVSKVYIFPNTSEDNFSSVFAMDSSRISDVIERTATKSVPLLIKNGSINDISAVHVPLTSQITPLIQPSLHLQISTYAILQGRFTNDLKITANLAVQQTAEKIPDDQLITFFRSAETSATPFFESSCIKDTCKVLSLSPIHFKELTHNVYTDLQISQLTSASDYMKNAAHSHMNNVFFEKQHAQISDLFIKTLPLEILPTNSHGIIAQFDKHSAALMISDASISQNPLNNLDQHFLDSEYLWNEKPVQETSTMNKTYLSENEHNDPNNLESKDILLLQPGHAEEFGDMDHKDIDTKIKITVPKQESVVWKVYHSSSKSIDDPIKKGLTSLNPSNVSLTDFYDQTISSSFEDLKYEKIVNYSSLLEQATISVVTDVMVQSSLLNESIKYFDENVSNSGMIFHNHNSDIQNAVDISVHETALTNTAPDANQSIVFKTTLMPTSKYLLTYFLCNSFMDQDCPCGAEVKHMLNRVQQKMQEEEREALIKVRALLAYNSTNNVSLEEQMIRKKLENSNITENLKLHNVNVHSIEKCEAEEQPMNYFWKETGPRDTATISCYDNPTQIASRTCFLSMNNYTSHWDTPDLRNCTENAADIANQLLNLTGEGQQLTSDKVSDVIQKLKKIVNDEEINESLGSTVITIFSNILTSSDNVLAASSSEAIKTIDALALKIRFIGSSMSISTRNLALGVSSLNSSLFNGSSFSVGPQNNASDFQIDFDKNQENSLATIYLPPSLLNNLNQEDLEAISRAQFTFFNKNGLFQDTEAPSNLTSYVVACSVGNTTIRDLKESVKITIKHTFKHDNIQKAPNATCVFWDMNKNRGQGGWNKTGCYALPESNENETVCLCNHLTHFGILMDLPRTASQIDSGNTRVLTFITYIGCGISAIFSAATLLTYIAFEKLRRDYPSKILMNLSTALLGLNLVFLLDGWIASFDIEGLCIAIAALLHYFLLATFTWMALEAVHMYIALVKVFNTYIRRYILKFCVIGWGLPALVVIIILSSTHANTNNIYNNILNDKNNKEQGGDDFCWIKSTVVFYVTCVGYFGIMFLMNIAMFVVVMMQICGRNGKRTNRTMREEILRNLRSVISLTFLLGMTWGFAFFAWGPLYLPFVYLFCISNSLQGLFIFIFHCAMKENVQKQWRRHLCCGRFRLADNSDWSKTATNIIKKSSDNLGKSLSSSSIGSNSTYLTSKSKSTSNTYHKRNSHSDNVFLDKPSTKYIQVDMEQTSIIPVHQVIDKVKGYYNTQSDNFYRNMIMSDSLSHSTKF</sequence>
<evidence type="ECO:0000256" key="16">
    <source>
        <dbReference type="SAM" id="Phobius"/>
    </source>
</evidence>
<dbReference type="Pfam" id="PF00431">
    <property type="entry name" value="CUB"/>
    <property type="match status" value="1"/>
</dbReference>
<keyword evidence="22" id="KW-1185">Reference proteome</keyword>
<dbReference type="SUPFAM" id="SSF81321">
    <property type="entry name" value="Family A G protein-coupled receptor-like"/>
    <property type="match status" value="1"/>
</dbReference>
<evidence type="ECO:0000256" key="1">
    <source>
        <dbReference type="ARBA" id="ARBA00004651"/>
    </source>
</evidence>
<dbReference type="Gene3D" id="2.60.120.200">
    <property type="match status" value="1"/>
</dbReference>
<dbReference type="InterPro" id="IPR013320">
    <property type="entry name" value="ConA-like_dom_sf"/>
</dbReference>
<evidence type="ECO:0000313" key="21">
    <source>
        <dbReference type="EMBL" id="ETE70694.1"/>
    </source>
</evidence>
<feature type="domain" description="GAIN-B" evidence="18">
    <location>
        <begin position="1794"/>
        <end position="1979"/>
    </location>
</feature>
<evidence type="ECO:0000256" key="9">
    <source>
        <dbReference type="ARBA" id="ARBA00023157"/>
    </source>
</evidence>
<dbReference type="Gene3D" id="1.20.1070.10">
    <property type="entry name" value="Rhodopsin 7-helix transmembrane proteins"/>
    <property type="match status" value="1"/>
</dbReference>
<keyword evidence="11" id="KW-0325">Glycoprotein</keyword>
<dbReference type="InterPro" id="IPR058857">
    <property type="entry name" value="GAIN_ADGRG2/6"/>
</dbReference>
<dbReference type="InterPro" id="IPR057333">
    <property type="entry name" value="SEA_Gpr126"/>
</dbReference>
<evidence type="ECO:0000256" key="11">
    <source>
        <dbReference type="ARBA" id="ARBA00023180"/>
    </source>
</evidence>
<dbReference type="InterPro" id="IPR001759">
    <property type="entry name" value="PTX_dom"/>
</dbReference>
<evidence type="ECO:0000256" key="7">
    <source>
        <dbReference type="ARBA" id="ARBA00023040"/>
    </source>
</evidence>
<feature type="domain" description="Pentraxin (PTX)" evidence="20">
    <location>
        <begin position="342"/>
        <end position="543"/>
    </location>
</feature>
<dbReference type="FunFam" id="2.60.120.200:FF:000050">
    <property type="entry name" value="Adhesion G protein-coupled receptor G6"/>
    <property type="match status" value="1"/>
</dbReference>
<gene>
    <name evidence="21" type="primary">GPR126</name>
    <name evidence="21" type="ORF">L345_03497</name>
</gene>
<dbReference type="GO" id="GO:0007166">
    <property type="term" value="P:cell surface receptor signaling pathway"/>
    <property type="evidence" value="ECO:0007669"/>
    <property type="project" value="InterPro"/>
</dbReference>
<dbReference type="GO" id="GO:0022011">
    <property type="term" value="P:myelination in peripheral nervous system"/>
    <property type="evidence" value="ECO:0007669"/>
    <property type="project" value="TreeGrafter"/>
</dbReference>
<dbReference type="SMART" id="SM00159">
    <property type="entry name" value="PTX"/>
    <property type="match status" value="1"/>
</dbReference>
<feature type="transmembrane region" description="Helical" evidence="16">
    <location>
        <begin position="2054"/>
        <end position="2076"/>
    </location>
</feature>
<keyword evidence="7" id="KW-0297">G-protein coupled receptor</keyword>
<protein>
    <recommendedName>
        <fullName evidence="13">Adhesion G-protein coupled receptor G6</fullName>
    </recommendedName>
    <alternativeName>
        <fullName evidence="14">G-protein coupled receptor 126</fullName>
    </alternativeName>
</protein>
<keyword evidence="3" id="KW-1003">Cell membrane</keyword>
<feature type="transmembrane region" description="Helical" evidence="16">
    <location>
        <begin position="2027"/>
        <end position="2048"/>
    </location>
</feature>
<dbReference type="PANTHER" id="PTHR12011">
    <property type="entry name" value="ADHESION G-PROTEIN COUPLED RECEPTOR"/>
    <property type="match status" value="1"/>
</dbReference>
<dbReference type="InterPro" id="IPR035914">
    <property type="entry name" value="Sperma_CUB_dom_sf"/>
</dbReference>
<evidence type="ECO:0000256" key="3">
    <source>
        <dbReference type="ARBA" id="ARBA00022475"/>
    </source>
</evidence>
<dbReference type="SMART" id="SM00303">
    <property type="entry name" value="GPS"/>
    <property type="match status" value="1"/>
</dbReference>
<dbReference type="OrthoDB" id="10037534at2759"/>
<dbReference type="FunFam" id="1.20.1070.10:FF:000052">
    <property type="entry name" value="Adhesion G-protein coupled receptor G6"/>
    <property type="match status" value="1"/>
</dbReference>
<accession>V8P802</accession>